<evidence type="ECO:0000313" key="1">
    <source>
        <dbReference type="EMBL" id="SLN77762.1"/>
    </source>
</evidence>
<accession>A0A1Y5TZZ8</accession>
<dbReference type="Proteomes" id="UP000193200">
    <property type="component" value="Unassembled WGS sequence"/>
</dbReference>
<sequence length="108" mass="12126">MREVYPRWESLIANWRCQIYFRPNNLGTADHFASRLGRRKHTWGGEDWAAALRQPMGGNFRKDCITFGDPGEDVRAGVRQYAALGAARGVDTGPKLLTCSPEMFPILG</sequence>
<gene>
    <name evidence="1" type="ORF">OCH7691_04531</name>
</gene>
<keyword evidence="2" id="KW-1185">Reference proteome</keyword>
<evidence type="ECO:0000313" key="2">
    <source>
        <dbReference type="Proteomes" id="UP000193200"/>
    </source>
</evidence>
<organism evidence="1 2">
    <name type="scientific">Oceanibacterium hippocampi</name>
    <dbReference type="NCBI Taxonomy" id="745714"/>
    <lineage>
        <taxon>Bacteria</taxon>
        <taxon>Pseudomonadati</taxon>
        <taxon>Pseudomonadota</taxon>
        <taxon>Alphaproteobacteria</taxon>
        <taxon>Sneathiellales</taxon>
        <taxon>Sneathiellaceae</taxon>
        <taxon>Oceanibacterium</taxon>
    </lineage>
</organism>
<dbReference type="InParanoid" id="A0A1Y5TZZ8"/>
<dbReference type="AlphaFoldDB" id="A0A1Y5TZZ8"/>
<name>A0A1Y5TZZ8_9PROT</name>
<protein>
    <submittedName>
        <fullName evidence="1">Uncharacterized protein</fullName>
    </submittedName>
</protein>
<proteinExistence type="predicted"/>
<reference evidence="1 2" key="1">
    <citation type="submission" date="2017-03" db="EMBL/GenBank/DDBJ databases">
        <authorList>
            <person name="Afonso C.L."/>
            <person name="Miller P.J."/>
            <person name="Scott M.A."/>
            <person name="Spackman E."/>
            <person name="Goraichik I."/>
            <person name="Dimitrov K.M."/>
            <person name="Suarez D.L."/>
            <person name="Swayne D.E."/>
        </authorList>
    </citation>
    <scope>NUCLEOTIDE SEQUENCE [LARGE SCALE GENOMIC DNA]</scope>
    <source>
        <strain evidence="1 2">CECT 7691</strain>
    </source>
</reference>
<dbReference type="EMBL" id="FWFR01000010">
    <property type="protein sequence ID" value="SLN77762.1"/>
    <property type="molecule type" value="Genomic_DNA"/>
</dbReference>